<evidence type="ECO:0000313" key="8">
    <source>
        <dbReference type="Proteomes" id="UP000217780"/>
    </source>
</evidence>
<comment type="caution">
    <text evidence="7">The sequence shown here is derived from an EMBL/GenBank/DDBJ whole genome shotgun (WGS) entry which is preliminary data.</text>
</comment>
<dbReference type="GO" id="GO:0016787">
    <property type="term" value="F:hydrolase activity"/>
    <property type="evidence" value="ECO:0007669"/>
    <property type="project" value="UniProtKB-UniRule"/>
</dbReference>
<dbReference type="GO" id="GO:0005524">
    <property type="term" value="F:ATP binding"/>
    <property type="evidence" value="ECO:0007669"/>
    <property type="project" value="UniProtKB-UniRule"/>
</dbReference>
<dbReference type="PROSITE" id="PS51198">
    <property type="entry name" value="UVRD_HELICASE_ATP_BIND"/>
    <property type="match status" value="1"/>
</dbReference>
<dbReference type="EMBL" id="NTBI01000008">
    <property type="protein sequence ID" value="PAX16291.1"/>
    <property type="molecule type" value="Genomic_DNA"/>
</dbReference>
<keyword evidence="3 5" id="KW-0347">Helicase</keyword>
<dbReference type="InterPro" id="IPR000212">
    <property type="entry name" value="DNA_helicase_UvrD/REP"/>
</dbReference>
<dbReference type="SUPFAM" id="SSF52540">
    <property type="entry name" value="P-loop containing nucleoside triphosphate hydrolases"/>
    <property type="match status" value="1"/>
</dbReference>
<sequence length="681" mass="76155">MAIFIPEKLGMAGAKALQIKRVLSQLDDAHVVRMPLARQHSSQWLPDFLLQRGQDWLVIAISEVPFSALAEEQLFGDAQRKAFDTLLAGLQAFADDALEPDERPLKKLVLMWQCSTQQVQHLTAHWGRSCGVIFLSRDAFKAGGAQLIARILEPLSARQSQAILARYFPEAHIHPIATTRRLFCRDNSAALEQYFLDYDQEWAAKLDLEPPKEQEASSKDFSLRLINGVAGSGKTLIAVSRALLLAEMHPQQQVLLLIHNAPVVADIQAKLARMRRALPANLQISTFFAWARKQWKRLYQGEPHCVSSHEALMLIARHRSCWPELTQSNSLLLQELDFINESLLTSEQAYCKANRAGRGFGLREKERLAIWALHQAVTRHCGEKAMLWSALPKAICLSPEHNRLQKADHILIDEAQFFAPSWFQAVRLSLQEHGSLFLCADPNQGFMKSRLSWKSVGFEVAGRTKKLRRSYRTTQAILSAANQLLQHGASGDPDDYLQPDMAGMEPGLPPRWLHCASMQDAIDRLGNEIHAACSSAGVQLNDMLVVYGDRVHAASLYAQLSRRLGADAVWWFNNTQTRRRPPKGYEKQYLRMSSVESATGLEAGVVFLVGMESLLSTAAENGTADDHEQKAAETEERMRKLYMAMTRAGQALVLLSTEPASALLSQALNHSGRAQVRKTQP</sequence>
<proteinExistence type="predicted"/>
<evidence type="ECO:0000256" key="5">
    <source>
        <dbReference type="PROSITE-ProRule" id="PRU00560"/>
    </source>
</evidence>
<reference evidence="7 8" key="1">
    <citation type="submission" date="2017-08" db="EMBL/GenBank/DDBJ databases">
        <title>WGS of Clinical strains of the CDC Group NO-1 linked to zoonotic infections in humans.</title>
        <authorList>
            <person name="Bernier A.-M."/>
            <person name="Bernard K."/>
        </authorList>
    </citation>
    <scope>NUCLEOTIDE SEQUENCE [LARGE SCALE GENOMIC DNA]</scope>
    <source>
        <strain evidence="7 8">NML91-0035</strain>
    </source>
</reference>
<dbReference type="AlphaFoldDB" id="A0A2A2T526"/>
<name>A0A2A2T526_9BURK</name>
<gene>
    <name evidence="7" type="ORF">CLI92_09660</name>
</gene>
<feature type="binding site" evidence="5">
    <location>
        <begin position="228"/>
        <end position="235"/>
    </location>
    <ligand>
        <name>ATP</name>
        <dbReference type="ChEBI" id="CHEBI:30616"/>
    </ligand>
</feature>
<dbReference type="Proteomes" id="UP000217780">
    <property type="component" value="Unassembled WGS sequence"/>
</dbReference>
<dbReference type="GO" id="GO:0000725">
    <property type="term" value="P:recombinational repair"/>
    <property type="evidence" value="ECO:0007669"/>
    <property type="project" value="TreeGrafter"/>
</dbReference>
<dbReference type="GeneID" id="93873858"/>
<dbReference type="GO" id="GO:0005829">
    <property type="term" value="C:cytosol"/>
    <property type="evidence" value="ECO:0007669"/>
    <property type="project" value="TreeGrafter"/>
</dbReference>
<organism evidence="7 8">
    <name type="scientific">Vandammella animalimorsus</name>
    <dbReference type="NCBI Taxonomy" id="2029117"/>
    <lineage>
        <taxon>Bacteria</taxon>
        <taxon>Pseudomonadati</taxon>
        <taxon>Pseudomonadota</taxon>
        <taxon>Betaproteobacteria</taxon>
        <taxon>Burkholderiales</taxon>
        <taxon>Comamonadaceae</taxon>
        <taxon>Vandammella</taxon>
    </lineage>
</organism>
<dbReference type="InterPro" id="IPR027417">
    <property type="entry name" value="P-loop_NTPase"/>
</dbReference>
<dbReference type="InterPro" id="IPR014016">
    <property type="entry name" value="UvrD-like_ATP-bd"/>
</dbReference>
<keyword evidence="2 5" id="KW-0378">Hydrolase</keyword>
<evidence type="ECO:0000259" key="6">
    <source>
        <dbReference type="PROSITE" id="PS51198"/>
    </source>
</evidence>
<protein>
    <submittedName>
        <fullName evidence="7">ATP-binding protein</fullName>
    </submittedName>
</protein>
<evidence type="ECO:0000313" key="7">
    <source>
        <dbReference type="EMBL" id="PAX16291.1"/>
    </source>
</evidence>
<dbReference type="PANTHER" id="PTHR11070:SF45">
    <property type="entry name" value="DNA 3'-5' HELICASE"/>
    <property type="match status" value="1"/>
</dbReference>
<dbReference type="RefSeq" id="WP_095542103.1">
    <property type="nucleotide sequence ID" value="NZ_NSJC01000005.1"/>
</dbReference>
<accession>A0A2A2T526</accession>
<dbReference type="Gene3D" id="3.40.50.300">
    <property type="entry name" value="P-loop containing nucleotide triphosphate hydrolases"/>
    <property type="match status" value="2"/>
</dbReference>
<dbReference type="PANTHER" id="PTHR11070">
    <property type="entry name" value="UVRD / RECB / PCRA DNA HELICASE FAMILY MEMBER"/>
    <property type="match status" value="1"/>
</dbReference>
<keyword evidence="1 5" id="KW-0547">Nucleotide-binding</keyword>
<evidence type="ECO:0000256" key="2">
    <source>
        <dbReference type="ARBA" id="ARBA00022801"/>
    </source>
</evidence>
<dbReference type="GO" id="GO:0003677">
    <property type="term" value="F:DNA binding"/>
    <property type="evidence" value="ECO:0007669"/>
    <property type="project" value="InterPro"/>
</dbReference>
<evidence type="ECO:0000256" key="4">
    <source>
        <dbReference type="ARBA" id="ARBA00022840"/>
    </source>
</evidence>
<feature type="domain" description="UvrD-like helicase ATP-binding" evidence="6">
    <location>
        <begin position="207"/>
        <end position="480"/>
    </location>
</feature>
<evidence type="ECO:0000256" key="3">
    <source>
        <dbReference type="ARBA" id="ARBA00022806"/>
    </source>
</evidence>
<keyword evidence="4 5" id="KW-0067">ATP-binding</keyword>
<dbReference type="GO" id="GO:0043138">
    <property type="term" value="F:3'-5' DNA helicase activity"/>
    <property type="evidence" value="ECO:0007669"/>
    <property type="project" value="TreeGrafter"/>
</dbReference>
<evidence type="ECO:0000256" key="1">
    <source>
        <dbReference type="ARBA" id="ARBA00022741"/>
    </source>
</evidence>